<evidence type="ECO:0008006" key="3">
    <source>
        <dbReference type="Google" id="ProtNLM"/>
    </source>
</evidence>
<dbReference type="AlphaFoldDB" id="A0AAV3XIZ9"/>
<dbReference type="RefSeq" id="WP_226586765.1">
    <property type="nucleotide sequence ID" value="NZ_BLAY01000098.1"/>
</dbReference>
<sequence>MIHHEAELQNPKGTGLYVDGNFLPLGKCLTKHPTRWEKCCQQVISQKDGLRLAERLRAIACVKAPMDLPEEWGESVSSFLARNNVVCAVVAKSNGRNWVVSGHDRRGFSHPTRSDRFGSFLT</sequence>
<dbReference type="EMBL" id="BLAY01000098">
    <property type="protein sequence ID" value="GET40706.1"/>
    <property type="molecule type" value="Genomic_DNA"/>
</dbReference>
<keyword evidence="2" id="KW-1185">Reference proteome</keyword>
<reference evidence="1" key="1">
    <citation type="submission" date="2019-10" db="EMBL/GenBank/DDBJ databases">
        <title>Draft genome sequece of Microseira wollei NIES-4236.</title>
        <authorList>
            <person name="Yamaguchi H."/>
            <person name="Suzuki S."/>
            <person name="Kawachi M."/>
        </authorList>
    </citation>
    <scope>NUCLEOTIDE SEQUENCE</scope>
    <source>
        <strain evidence="1">NIES-4236</strain>
    </source>
</reference>
<gene>
    <name evidence="1" type="ORF">MiSe_55170</name>
</gene>
<evidence type="ECO:0000313" key="1">
    <source>
        <dbReference type="EMBL" id="GET40706.1"/>
    </source>
</evidence>
<comment type="caution">
    <text evidence="1">The sequence shown here is derived from an EMBL/GenBank/DDBJ whole genome shotgun (WGS) entry which is preliminary data.</text>
</comment>
<organism evidence="1 2">
    <name type="scientific">Microseira wollei NIES-4236</name>
    <dbReference type="NCBI Taxonomy" id="2530354"/>
    <lineage>
        <taxon>Bacteria</taxon>
        <taxon>Bacillati</taxon>
        <taxon>Cyanobacteriota</taxon>
        <taxon>Cyanophyceae</taxon>
        <taxon>Oscillatoriophycideae</taxon>
        <taxon>Aerosakkonematales</taxon>
        <taxon>Aerosakkonemataceae</taxon>
        <taxon>Microseira</taxon>
    </lineage>
</organism>
<proteinExistence type="predicted"/>
<dbReference type="Proteomes" id="UP001050975">
    <property type="component" value="Unassembled WGS sequence"/>
</dbReference>
<name>A0AAV3XIZ9_9CYAN</name>
<protein>
    <recommendedName>
        <fullName evidence="3">Transposase</fullName>
    </recommendedName>
</protein>
<accession>A0AAV3XIZ9</accession>
<evidence type="ECO:0000313" key="2">
    <source>
        <dbReference type="Proteomes" id="UP001050975"/>
    </source>
</evidence>